<dbReference type="Gene3D" id="3.40.50.300">
    <property type="entry name" value="P-loop containing nucleotide triphosphate hydrolases"/>
    <property type="match status" value="1"/>
</dbReference>
<comment type="caution">
    <text evidence="6">The sequence shown here is derived from an EMBL/GenBank/DDBJ whole genome shotgun (WGS) entry which is preliminary data.</text>
</comment>
<keyword evidence="3 4" id="KW-0418">Kinase</keyword>
<dbReference type="Pfam" id="PF03976">
    <property type="entry name" value="PPK2"/>
    <property type="match status" value="1"/>
</dbReference>
<protein>
    <recommendedName>
        <fullName evidence="4">ADP/GDP-polyphosphate phosphotransferase</fullName>
        <ecNumber evidence="4">2.7.4.-</ecNumber>
    </recommendedName>
    <alternativeName>
        <fullName evidence="4">Polyphosphate kinase PPK2</fullName>
    </alternativeName>
</protein>
<accession>A0ABP8EAF9</accession>
<evidence type="ECO:0000259" key="5">
    <source>
        <dbReference type="Pfam" id="PF03976"/>
    </source>
</evidence>
<dbReference type="PANTHER" id="PTHR34383:SF1">
    <property type="entry name" value="ADP-POLYPHOSPHATE PHOSPHOTRANSFERASE"/>
    <property type="match status" value="1"/>
</dbReference>
<reference evidence="7" key="1">
    <citation type="journal article" date="2019" name="Int. J. Syst. Evol. Microbiol.">
        <title>The Global Catalogue of Microorganisms (GCM) 10K type strain sequencing project: providing services to taxonomists for standard genome sequencing and annotation.</title>
        <authorList>
            <consortium name="The Broad Institute Genomics Platform"/>
            <consortium name="The Broad Institute Genome Sequencing Center for Infectious Disease"/>
            <person name="Wu L."/>
            <person name="Ma J."/>
        </authorList>
    </citation>
    <scope>NUCLEOTIDE SEQUENCE [LARGE SCALE GENOMIC DNA]</scope>
    <source>
        <strain evidence="7">JCM 17452</strain>
    </source>
</reference>
<feature type="domain" description="Polyphosphate kinase-2-related" evidence="5">
    <location>
        <begin position="37"/>
        <end position="260"/>
    </location>
</feature>
<comment type="subunit">
    <text evidence="4">Homotetramer.</text>
</comment>
<evidence type="ECO:0000313" key="6">
    <source>
        <dbReference type="EMBL" id="GAA4269205.1"/>
    </source>
</evidence>
<dbReference type="InterPro" id="IPR027417">
    <property type="entry name" value="P-loop_NTPase"/>
</dbReference>
<comment type="similarity">
    <text evidence="1 4">Belongs to the polyphosphate kinase 2 (PPK2) family. Class I subfamily.</text>
</comment>
<evidence type="ECO:0000313" key="7">
    <source>
        <dbReference type="Proteomes" id="UP001500027"/>
    </source>
</evidence>
<name>A0ABP8EAF9_9FLAO</name>
<sequence length="274" mass="32648">MNNTITSKDLNKLNSKKGIVQFLIDDDISVSKVLRNLNYESRLKSLQEELIKLQHWVEEKKEKIVIIFEGRDAAGKGGAIRRITQHLNPREFKVVALPKPTIEEKGQWYFQRYINQLPREGEIVFFDRSWYNRAIVEPVNGFCSKNEYEIFMSQVNQFERMISESGMRLVKFYFSISKDEQERRFEDIKTSPLKKWKYSPVDQKALELWDNYTYYKKKMFKVTNTKVAPWVIIKANKKTKARVEAIEHLLDIMPYKPKDQEVIEHIEIEEKEID</sequence>
<dbReference type="InterPro" id="IPR016898">
    <property type="entry name" value="Polyphosphate_phosphotransfera"/>
</dbReference>
<dbReference type="EMBL" id="BAABAV010000001">
    <property type="protein sequence ID" value="GAA4269205.1"/>
    <property type="molecule type" value="Genomic_DNA"/>
</dbReference>
<dbReference type="Proteomes" id="UP001500027">
    <property type="component" value="Unassembled WGS sequence"/>
</dbReference>
<keyword evidence="2 4" id="KW-0808">Transferase</keyword>
<dbReference type="InterPro" id="IPR022486">
    <property type="entry name" value="PPK2_PA0141"/>
</dbReference>
<evidence type="ECO:0000256" key="1">
    <source>
        <dbReference type="ARBA" id="ARBA00009924"/>
    </source>
</evidence>
<dbReference type="PIRSF" id="PIRSF028756">
    <property type="entry name" value="PPK2_prd"/>
    <property type="match status" value="1"/>
</dbReference>
<dbReference type="InterPro" id="IPR022488">
    <property type="entry name" value="PPK2-related"/>
</dbReference>
<organism evidence="6 7">
    <name type="scientific">Hyunsoonleella aestuarii</name>
    <dbReference type="NCBI Taxonomy" id="912802"/>
    <lineage>
        <taxon>Bacteria</taxon>
        <taxon>Pseudomonadati</taxon>
        <taxon>Bacteroidota</taxon>
        <taxon>Flavobacteriia</taxon>
        <taxon>Flavobacteriales</taxon>
        <taxon>Flavobacteriaceae</taxon>
    </lineage>
</organism>
<comment type="function">
    <text evidence="4">Uses inorganic polyphosphate (polyP) as a donor to convert GDP to GTP or ADP to ATP.</text>
</comment>
<dbReference type="PANTHER" id="PTHR34383">
    <property type="entry name" value="POLYPHOSPHATE:AMP PHOSPHOTRANSFERASE-RELATED"/>
    <property type="match status" value="1"/>
</dbReference>
<dbReference type="EC" id="2.7.4.-" evidence="4"/>
<dbReference type="SUPFAM" id="SSF52540">
    <property type="entry name" value="P-loop containing nucleoside triphosphate hydrolases"/>
    <property type="match status" value="1"/>
</dbReference>
<proteinExistence type="inferred from homology"/>
<evidence type="ECO:0000256" key="4">
    <source>
        <dbReference type="RuleBase" id="RU369062"/>
    </source>
</evidence>
<dbReference type="NCBIfam" id="TIGR03707">
    <property type="entry name" value="PPK2_P_aer"/>
    <property type="match status" value="1"/>
</dbReference>
<gene>
    <name evidence="6" type="ORF">GCM10022257_13060</name>
</gene>
<dbReference type="RefSeq" id="WP_139000891.1">
    <property type="nucleotide sequence ID" value="NZ_BAABAV010000001.1"/>
</dbReference>
<evidence type="ECO:0000256" key="2">
    <source>
        <dbReference type="ARBA" id="ARBA00022679"/>
    </source>
</evidence>
<evidence type="ECO:0000256" key="3">
    <source>
        <dbReference type="ARBA" id="ARBA00022777"/>
    </source>
</evidence>
<keyword evidence="7" id="KW-1185">Reference proteome</keyword>